<dbReference type="STRING" id="1475481.GCA_000953855_00222"/>
<dbReference type="EMBL" id="DF970138">
    <property type="protein sequence ID" value="GAP64937.1"/>
    <property type="molecule type" value="Genomic_DNA"/>
</dbReference>
<dbReference type="PROSITE" id="PS51257">
    <property type="entry name" value="PROKAR_LIPOPROTEIN"/>
    <property type="match status" value="1"/>
</dbReference>
<proteinExistence type="predicted"/>
<gene>
    <name evidence="2" type="ORF">MBSD_0920</name>
    <name evidence="3" type="ORF">MBSD_n0220</name>
</gene>
<dbReference type="PANTHER" id="PTHR37530:SF1">
    <property type="entry name" value="OUTER MEMBRANE PROTEIN SLP"/>
    <property type="match status" value="1"/>
</dbReference>
<dbReference type="PIRSF" id="PIRSF004982">
    <property type="entry name" value="SlP"/>
    <property type="match status" value="1"/>
</dbReference>
<organism evidence="3">
    <name type="scientific">Mizugakiibacter sediminis</name>
    <dbReference type="NCBI Taxonomy" id="1475481"/>
    <lineage>
        <taxon>Bacteria</taxon>
        <taxon>Pseudomonadati</taxon>
        <taxon>Pseudomonadota</taxon>
        <taxon>Gammaproteobacteria</taxon>
        <taxon>Lysobacterales</taxon>
        <taxon>Rhodanobacteraceae</taxon>
        <taxon>Mizugakiibacter</taxon>
    </lineage>
</organism>
<sequence length="189" mass="21104">MWKPIALAAAVLALGACATIPQPLAGDYPATTPNTAHGAGAEGTRVRWGGEIILTEPEQQRTCFYVLSHELDKQARPKAGGASTGRFVACKDGFYEPEEFAKGREITVTGTVHGTITRKVGDYDYTYPRVDADTVYLWAKRPRYVYVNDPFYYDPFWGPWGPWNPWYGPYWAPPPRVIVVPENPPPKKN</sequence>
<evidence type="ECO:0000313" key="4">
    <source>
        <dbReference type="Proteomes" id="UP000253740"/>
    </source>
</evidence>
<dbReference type="HOGENOM" id="CLU_100924_1_1_6"/>
<feature type="signal peptide" evidence="1">
    <location>
        <begin position="1"/>
        <end position="25"/>
    </location>
</feature>
<keyword evidence="4" id="KW-1185">Reference proteome</keyword>
<dbReference type="Proteomes" id="UP000253740">
    <property type="component" value="Unassembled WGS sequence"/>
</dbReference>
<dbReference type="InterPro" id="IPR004658">
    <property type="entry name" value="OMP_Slp"/>
</dbReference>
<dbReference type="Pfam" id="PF03843">
    <property type="entry name" value="Slp"/>
    <property type="match status" value="1"/>
</dbReference>
<reference evidence="3" key="2">
    <citation type="submission" date="2015-08" db="EMBL/GenBank/DDBJ databases">
        <title>Complete DNA Sequence of Pseudomonas syringae pv. actinidiae, the Causal Agent of Kiwifruit Canker Disease.</title>
        <authorList>
            <person name="Rikkerink E.H.A."/>
            <person name="Fineran P.C."/>
        </authorList>
    </citation>
    <scope>NUCLEOTIDE SEQUENCE</scope>
    <source>
        <strain evidence="3">SkMP5</strain>
    </source>
</reference>
<keyword evidence="3" id="KW-0449">Lipoprotein</keyword>
<dbReference type="RefSeq" id="WP_336603245.1">
    <property type="nucleotide sequence ID" value="NZ_DF970138.1"/>
</dbReference>
<dbReference type="AlphaFoldDB" id="A0A0K8QKC4"/>
<evidence type="ECO:0000313" key="2">
    <source>
        <dbReference type="EMBL" id="GAN44396.1"/>
    </source>
</evidence>
<dbReference type="NCBIfam" id="TIGR00752">
    <property type="entry name" value="slp"/>
    <property type="match status" value="1"/>
</dbReference>
<dbReference type="GO" id="GO:0019867">
    <property type="term" value="C:outer membrane"/>
    <property type="evidence" value="ECO:0007669"/>
    <property type="project" value="InterPro"/>
</dbReference>
<reference evidence="2" key="1">
    <citation type="submission" date="2015-03" db="EMBL/GenBank/DDBJ databases">
        <title>Draft genome sequence of Mizugakiibacter sediminis skMP5.</title>
        <authorList>
            <person name="Watanabe T."/>
            <person name="Kojima H."/>
            <person name="Fukui M."/>
        </authorList>
    </citation>
    <scope>NUCLEOTIDE SEQUENCE</scope>
    <source>
        <strain evidence="2">SkMP5</strain>
    </source>
</reference>
<dbReference type="EMBL" id="DF952378">
    <property type="protein sequence ID" value="GAN44396.1"/>
    <property type="molecule type" value="Genomic_DNA"/>
</dbReference>
<evidence type="ECO:0000256" key="1">
    <source>
        <dbReference type="SAM" id="SignalP"/>
    </source>
</evidence>
<accession>A0A0K8QKC4</accession>
<protein>
    <submittedName>
        <fullName evidence="2">Membrane protein</fullName>
    </submittedName>
    <submittedName>
        <fullName evidence="3">Starvation-inducible outer membrane lipoprotein</fullName>
    </submittedName>
</protein>
<keyword evidence="1" id="KW-0732">Signal</keyword>
<dbReference type="PANTHER" id="PTHR37530">
    <property type="entry name" value="OUTER MEMBRANE PROTEIN SLP"/>
    <property type="match status" value="1"/>
</dbReference>
<feature type="chain" id="PRO_5007414683" evidence="1">
    <location>
        <begin position="26"/>
        <end position="189"/>
    </location>
</feature>
<name>A0A0K8QKC4_9GAMM</name>
<evidence type="ECO:0000313" key="3">
    <source>
        <dbReference type="EMBL" id="GAP64937.1"/>
    </source>
</evidence>